<dbReference type="SUPFAM" id="SSF56112">
    <property type="entry name" value="Protein kinase-like (PK-like)"/>
    <property type="match status" value="1"/>
</dbReference>
<dbReference type="InterPro" id="IPR000719">
    <property type="entry name" value="Prot_kinase_dom"/>
</dbReference>
<sequence length="384" mass="42464">MEPSKTLDRTASAAPASAEGSDAQCPGKRHLASYTYQELEEATDKFSEQNIVSDKSSLGIVYRGRLPSGDLIAVKKSSIPLFAPSGPQLFSREVQVAKSVLHPNLLPLTGICKLESEWILVYPLGSNLKSRLHKRPEGQPPLDWETRKRIALGLARGLAYLHEKGIVLRDIYTGSIWLDESLEPRIGDYSSAKFMDGVIPEACQPEEGLSAEEPVIKLLDFDDDTSGWQRLGYTDPDCINSGYSWKSDVYSYGVVLLELISAGDPTVVVQHSPLIYKGRVTEGFYIPSYWVKPLEEDAGNLLESKIDSSMINNGGNYSKSEVEGMIKLALICKQLHSPEKRPSMPEVVSILQGNGGSLDMRWEEFLHNFASEEQIAVELNGMEL</sequence>
<dbReference type="Pfam" id="PF00069">
    <property type="entry name" value="Pkinase"/>
    <property type="match status" value="1"/>
</dbReference>
<dbReference type="GO" id="GO:0005524">
    <property type="term" value="F:ATP binding"/>
    <property type="evidence" value="ECO:0007669"/>
    <property type="project" value="UniProtKB-KW"/>
</dbReference>
<dbReference type="GO" id="GO:0005886">
    <property type="term" value="C:plasma membrane"/>
    <property type="evidence" value="ECO:0007669"/>
    <property type="project" value="TreeGrafter"/>
</dbReference>
<proteinExistence type="predicted"/>
<gene>
    <name evidence="5" type="ORF">SAY86_019006</name>
</gene>
<evidence type="ECO:0000313" key="6">
    <source>
        <dbReference type="Proteomes" id="UP001346149"/>
    </source>
</evidence>
<accession>A0AAN7R3Q1</accession>
<dbReference type="PROSITE" id="PS50011">
    <property type="entry name" value="PROTEIN_KINASE_DOM"/>
    <property type="match status" value="1"/>
</dbReference>
<evidence type="ECO:0000256" key="3">
    <source>
        <dbReference type="SAM" id="MobiDB-lite"/>
    </source>
</evidence>
<dbReference type="GO" id="GO:0004672">
    <property type="term" value="F:protein kinase activity"/>
    <property type="evidence" value="ECO:0007669"/>
    <property type="project" value="InterPro"/>
</dbReference>
<dbReference type="PANTHER" id="PTHR27001:SF946">
    <property type="entry name" value="PROTEIN KINASE DOMAIN-CONTAINING PROTEIN"/>
    <property type="match status" value="1"/>
</dbReference>
<evidence type="ECO:0000256" key="2">
    <source>
        <dbReference type="ARBA" id="ARBA00022840"/>
    </source>
</evidence>
<dbReference type="Gene3D" id="1.10.510.10">
    <property type="entry name" value="Transferase(Phosphotransferase) domain 1"/>
    <property type="match status" value="1"/>
</dbReference>
<feature type="region of interest" description="Disordered" evidence="3">
    <location>
        <begin position="1"/>
        <end position="26"/>
    </location>
</feature>
<dbReference type="AlphaFoldDB" id="A0AAN7R3Q1"/>
<evidence type="ECO:0000313" key="5">
    <source>
        <dbReference type="EMBL" id="KAK4784638.1"/>
    </source>
</evidence>
<protein>
    <recommendedName>
        <fullName evidence="4">Protein kinase domain-containing protein</fullName>
    </recommendedName>
</protein>
<organism evidence="5 6">
    <name type="scientific">Trapa natans</name>
    <name type="common">Water chestnut</name>
    <dbReference type="NCBI Taxonomy" id="22666"/>
    <lineage>
        <taxon>Eukaryota</taxon>
        <taxon>Viridiplantae</taxon>
        <taxon>Streptophyta</taxon>
        <taxon>Embryophyta</taxon>
        <taxon>Tracheophyta</taxon>
        <taxon>Spermatophyta</taxon>
        <taxon>Magnoliopsida</taxon>
        <taxon>eudicotyledons</taxon>
        <taxon>Gunneridae</taxon>
        <taxon>Pentapetalae</taxon>
        <taxon>rosids</taxon>
        <taxon>malvids</taxon>
        <taxon>Myrtales</taxon>
        <taxon>Lythraceae</taxon>
        <taxon>Trapa</taxon>
    </lineage>
</organism>
<dbReference type="EMBL" id="JAXQNO010000014">
    <property type="protein sequence ID" value="KAK4784638.1"/>
    <property type="molecule type" value="Genomic_DNA"/>
</dbReference>
<feature type="domain" description="Protein kinase" evidence="4">
    <location>
        <begin position="47"/>
        <end position="366"/>
    </location>
</feature>
<keyword evidence="2" id="KW-0067">ATP-binding</keyword>
<name>A0AAN7R3Q1_TRANT</name>
<evidence type="ECO:0000256" key="1">
    <source>
        <dbReference type="ARBA" id="ARBA00022741"/>
    </source>
</evidence>
<keyword evidence="6" id="KW-1185">Reference proteome</keyword>
<comment type="caution">
    <text evidence="5">The sequence shown here is derived from an EMBL/GenBank/DDBJ whole genome shotgun (WGS) entry which is preliminary data.</text>
</comment>
<dbReference type="Proteomes" id="UP001346149">
    <property type="component" value="Unassembled WGS sequence"/>
</dbReference>
<dbReference type="PANTHER" id="PTHR27001">
    <property type="entry name" value="OS01G0253100 PROTEIN"/>
    <property type="match status" value="1"/>
</dbReference>
<keyword evidence="1" id="KW-0547">Nucleotide-binding</keyword>
<reference evidence="5 6" key="1">
    <citation type="journal article" date="2023" name="Hortic Res">
        <title>Pangenome of water caltrop reveals structural variations and asymmetric subgenome divergence after allopolyploidization.</title>
        <authorList>
            <person name="Zhang X."/>
            <person name="Chen Y."/>
            <person name="Wang L."/>
            <person name="Yuan Y."/>
            <person name="Fang M."/>
            <person name="Shi L."/>
            <person name="Lu R."/>
            <person name="Comes H.P."/>
            <person name="Ma Y."/>
            <person name="Chen Y."/>
            <person name="Huang G."/>
            <person name="Zhou Y."/>
            <person name="Zheng Z."/>
            <person name="Qiu Y."/>
        </authorList>
    </citation>
    <scope>NUCLEOTIDE SEQUENCE [LARGE SCALE GENOMIC DNA]</scope>
    <source>
        <strain evidence="5">F231</strain>
    </source>
</reference>
<dbReference type="InterPro" id="IPR011009">
    <property type="entry name" value="Kinase-like_dom_sf"/>
</dbReference>
<dbReference type="Gene3D" id="3.30.200.20">
    <property type="entry name" value="Phosphorylase Kinase, domain 1"/>
    <property type="match status" value="1"/>
</dbReference>
<evidence type="ECO:0000259" key="4">
    <source>
        <dbReference type="PROSITE" id="PS50011"/>
    </source>
</evidence>